<dbReference type="InterPro" id="IPR011042">
    <property type="entry name" value="6-blade_b-propeller_TolB-like"/>
</dbReference>
<evidence type="ECO:0000259" key="2">
    <source>
        <dbReference type="Pfam" id="PF08450"/>
    </source>
</evidence>
<dbReference type="EMBL" id="JBHPON010000002">
    <property type="protein sequence ID" value="MFC6036163.1"/>
    <property type="molecule type" value="Genomic_DNA"/>
</dbReference>
<organism evidence="3 4">
    <name type="scientific">Hyphococcus aureus</name>
    <dbReference type="NCBI Taxonomy" id="2666033"/>
    <lineage>
        <taxon>Bacteria</taxon>
        <taxon>Pseudomonadati</taxon>
        <taxon>Pseudomonadota</taxon>
        <taxon>Alphaproteobacteria</taxon>
        <taxon>Parvularculales</taxon>
        <taxon>Parvularculaceae</taxon>
        <taxon>Hyphococcus</taxon>
    </lineage>
</organism>
<dbReference type="Pfam" id="PF08450">
    <property type="entry name" value="SGL"/>
    <property type="match status" value="1"/>
</dbReference>
<dbReference type="PRINTS" id="PR01790">
    <property type="entry name" value="SMP30FAMILY"/>
</dbReference>
<dbReference type="InterPro" id="IPR013658">
    <property type="entry name" value="SGL"/>
</dbReference>
<dbReference type="Gene3D" id="2.120.10.30">
    <property type="entry name" value="TolB, C-terminal domain"/>
    <property type="match status" value="1"/>
</dbReference>
<name>A0ABW1KVL7_9PROT</name>
<dbReference type="GO" id="GO:0016787">
    <property type="term" value="F:hydrolase activity"/>
    <property type="evidence" value="ECO:0007669"/>
    <property type="project" value="UniProtKB-KW"/>
</dbReference>
<dbReference type="RefSeq" id="WP_379882607.1">
    <property type="nucleotide sequence ID" value="NZ_JBHPON010000002.1"/>
</dbReference>
<dbReference type="Proteomes" id="UP001596116">
    <property type="component" value="Unassembled WGS sequence"/>
</dbReference>
<dbReference type="PANTHER" id="PTHR10907:SF47">
    <property type="entry name" value="REGUCALCIN"/>
    <property type="match status" value="1"/>
</dbReference>
<keyword evidence="3" id="KW-0378">Hydrolase</keyword>
<evidence type="ECO:0000313" key="4">
    <source>
        <dbReference type="Proteomes" id="UP001596116"/>
    </source>
</evidence>
<dbReference type="PANTHER" id="PTHR10907">
    <property type="entry name" value="REGUCALCIN"/>
    <property type="match status" value="1"/>
</dbReference>
<dbReference type="InterPro" id="IPR005511">
    <property type="entry name" value="SMP-30"/>
</dbReference>
<dbReference type="SUPFAM" id="SSF63829">
    <property type="entry name" value="Calcium-dependent phosphotriesterase"/>
    <property type="match status" value="1"/>
</dbReference>
<protein>
    <submittedName>
        <fullName evidence="3">SMP-30/gluconolactonase/LRE family protein</fullName>
        <ecNumber evidence="3">3.1.1.99</ecNumber>
    </submittedName>
</protein>
<evidence type="ECO:0000313" key="3">
    <source>
        <dbReference type="EMBL" id="MFC6036163.1"/>
    </source>
</evidence>
<accession>A0ABW1KVL7</accession>
<sequence>MKITQLDVPQGTIGEGPVWDVAEQALYWIDILEKKIHRYDAAGGKTKTWNVPDMIGSMAVRESGGVIAALAGGIHTLDLETGECSLLATHDDLDETVQLADGKVDRKGRFIVGSSDRKMKEPRGKLYSLEAGALREIDNDYFLSNGPCWSPDNKTFYHSDSIRKTIYAYDYDIATGKVANRRAWASTEEFGGIPDGATVDAGGCMWIAICEGGKVVQFTPDGKVERIVETPVKCPASVIFGGPDLDLLYVPSLSPAFLGREADPLDGSMFVIEGLGAKGVAEPRYAG</sequence>
<comment type="similarity">
    <text evidence="1">Belongs to the SMP-30/CGR1 family.</text>
</comment>
<feature type="domain" description="SMP-30/Gluconolactonase/LRE-like region" evidence="2">
    <location>
        <begin position="13"/>
        <end position="252"/>
    </location>
</feature>
<proteinExistence type="inferred from homology"/>
<gene>
    <name evidence="3" type="ORF">ACFMB1_11455</name>
</gene>
<evidence type="ECO:0000256" key="1">
    <source>
        <dbReference type="ARBA" id="ARBA00008853"/>
    </source>
</evidence>
<dbReference type="EC" id="3.1.1.99" evidence="3"/>
<comment type="caution">
    <text evidence="3">The sequence shown here is derived from an EMBL/GenBank/DDBJ whole genome shotgun (WGS) entry which is preliminary data.</text>
</comment>
<keyword evidence="4" id="KW-1185">Reference proteome</keyword>
<reference evidence="3 4" key="1">
    <citation type="submission" date="2024-09" db="EMBL/GenBank/DDBJ databases">
        <authorList>
            <person name="Zhang Z.-H."/>
        </authorList>
    </citation>
    <scope>NUCLEOTIDE SEQUENCE [LARGE SCALE GENOMIC DNA]</scope>
    <source>
        <strain evidence="3 4">HHTR114</strain>
    </source>
</reference>